<dbReference type="Pfam" id="PF03992">
    <property type="entry name" value="ABM"/>
    <property type="match status" value="1"/>
</dbReference>
<evidence type="ECO:0000313" key="3">
    <source>
        <dbReference type="Proteomes" id="UP001500893"/>
    </source>
</evidence>
<dbReference type="InterPro" id="IPR011008">
    <property type="entry name" value="Dimeric_a/b-barrel"/>
</dbReference>
<dbReference type="PROSITE" id="PS51725">
    <property type="entry name" value="ABM"/>
    <property type="match status" value="1"/>
</dbReference>
<evidence type="ECO:0000313" key="2">
    <source>
        <dbReference type="EMBL" id="GAA3118343.1"/>
    </source>
</evidence>
<evidence type="ECO:0000259" key="1">
    <source>
        <dbReference type="PROSITE" id="PS51725"/>
    </source>
</evidence>
<sequence>MSQVAICARFTLREGAAEAFDDLVRETTAAIRAQEPGTLVYACGEVEGAPNRRVFFELYADRGAFEEHGRQPYVRHFLAECEKYAARTEIDRLRLYAGHYPPGPGQQLT</sequence>
<dbReference type="EMBL" id="BAAAVM010000001">
    <property type="protein sequence ID" value="GAA3118343.1"/>
    <property type="molecule type" value="Genomic_DNA"/>
</dbReference>
<accession>A0ABP6MLD5</accession>
<keyword evidence="3" id="KW-1185">Reference proteome</keyword>
<dbReference type="InterPro" id="IPR007138">
    <property type="entry name" value="ABM_dom"/>
</dbReference>
<reference evidence="3" key="1">
    <citation type="journal article" date="2019" name="Int. J. Syst. Evol. Microbiol.">
        <title>The Global Catalogue of Microorganisms (GCM) 10K type strain sequencing project: providing services to taxonomists for standard genome sequencing and annotation.</title>
        <authorList>
            <consortium name="The Broad Institute Genomics Platform"/>
            <consortium name="The Broad Institute Genome Sequencing Center for Infectious Disease"/>
            <person name="Wu L."/>
            <person name="Ma J."/>
        </authorList>
    </citation>
    <scope>NUCLEOTIDE SEQUENCE [LARGE SCALE GENOMIC DNA]</scope>
    <source>
        <strain evidence="3">JCM 11574</strain>
    </source>
</reference>
<gene>
    <name evidence="2" type="ORF">GCM10010521_02470</name>
</gene>
<dbReference type="RefSeq" id="WP_345046492.1">
    <property type="nucleotide sequence ID" value="NZ_BAAAVM010000001.1"/>
</dbReference>
<protein>
    <recommendedName>
        <fullName evidence="1">ABM domain-containing protein</fullName>
    </recommendedName>
</protein>
<comment type="caution">
    <text evidence="2">The sequence shown here is derived from an EMBL/GenBank/DDBJ whole genome shotgun (WGS) entry which is preliminary data.</text>
</comment>
<dbReference type="Proteomes" id="UP001500893">
    <property type="component" value="Unassembled WGS sequence"/>
</dbReference>
<proteinExistence type="predicted"/>
<dbReference type="Gene3D" id="3.30.70.100">
    <property type="match status" value="1"/>
</dbReference>
<organism evidence="2 3">
    <name type="scientific">Streptomyces rameus</name>
    <dbReference type="NCBI Taxonomy" id="68261"/>
    <lineage>
        <taxon>Bacteria</taxon>
        <taxon>Bacillati</taxon>
        <taxon>Actinomycetota</taxon>
        <taxon>Actinomycetes</taxon>
        <taxon>Kitasatosporales</taxon>
        <taxon>Streptomycetaceae</taxon>
        <taxon>Streptomyces</taxon>
    </lineage>
</organism>
<dbReference type="SUPFAM" id="SSF54909">
    <property type="entry name" value="Dimeric alpha+beta barrel"/>
    <property type="match status" value="1"/>
</dbReference>
<name>A0ABP6MLD5_9ACTN</name>
<feature type="domain" description="ABM" evidence="1">
    <location>
        <begin position="4"/>
        <end position="95"/>
    </location>
</feature>